<dbReference type="PANTHER" id="PTHR43272">
    <property type="entry name" value="LONG-CHAIN-FATTY-ACID--COA LIGASE"/>
    <property type="match status" value="1"/>
</dbReference>
<organism evidence="6 7">
    <name type="scientific">Stigmatella aurantiaca</name>
    <dbReference type="NCBI Taxonomy" id="41"/>
    <lineage>
        <taxon>Bacteria</taxon>
        <taxon>Pseudomonadati</taxon>
        <taxon>Myxococcota</taxon>
        <taxon>Myxococcia</taxon>
        <taxon>Myxococcales</taxon>
        <taxon>Cystobacterineae</taxon>
        <taxon>Archangiaceae</taxon>
        <taxon>Stigmatella</taxon>
    </lineage>
</organism>
<comment type="catalytic activity">
    <reaction evidence="4">
        <text>a long-chain fatty acid + ATP + CoA = a long-chain fatty acyl-CoA + AMP + diphosphate</text>
        <dbReference type="Rhea" id="RHEA:15421"/>
        <dbReference type="ChEBI" id="CHEBI:30616"/>
        <dbReference type="ChEBI" id="CHEBI:33019"/>
        <dbReference type="ChEBI" id="CHEBI:57287"/>
        <dbReference type="ChEBI" id="CHEBI:57560"/>
        <dbReference type="ChEBI" id="CHEBI:83139"/>
        <dbReference type="ChEBI" id="CHEBI:456215"/>
        <dbReference type="EC" id="6.2.1.3"/>
    </reaction>
    <physiologicalReaction direction="left-to-right" evidence="4">
        <dbReference type="Rhea" id="RHEA:15422"/>
    </physiologicalReaction>
</comment>
<dbReference type="SUPFAM" id="SSF56801">
    <property type="entry name" value="Acetyl-CoA synthetase-like"/>
    <property type="match status" value="1"/>
</dbReference>
<gene>
    <name evidence="6" type="ORF">SAMN05444354_12499</name>
</gene>
<dbReference type="Pfam" id="PF00501">
    <property type="entry name" value="AMP-binding"/>
    <property type="match status" value="1"/>
</dbReference>
<dbReference type="AlphaFoldDB" id="A0A1H8BTZ9"/>
<feature type="domain" description="AMP-dependent synthetase/ligase" evidence="5">
    <location>
        <begin position="26"/>
        <end position="442"/>
    </location>
</feature>
<name>A0A1H8BTZ9_STIAU</name>
<keyword evidence="1" id="KW-0436">Ligase</keyword>
<dbReference type="InterPro" id="IPR045851">
    <property type="entry name" value="AMP-bd_C_sf"/>
</dbReference>
<reference evidence="7" key="1">
    <citation type="submission" date="2016-10" db="EMBL/GenBank/DDBJ databases">
        <authorList>
            <person name="Varghese N."/>
            <person name="Submissions S."/>
        </authorList>
    </citation>
    <scope>NUCLEOTIDE SEQUENCE [LARGE SCALE GENOMIC DNA]</scope>
    <source>
        <strain evidence="7">DSM 17044</strain>
    </source>
</reference>
<protein>
    <submittedName>
        <fullName evidence="6">Long-chain acyl-CoA synthetase</fullName>
    </submittedName>
</protein>
<keyword evidence="2" id="KW-0276">Fatty acid metabolism</keyword>
<dbReference type="Proteomes" id="UP000182719">
    <property type="component" value="Unassembled WGS sequence"/>
</dbReference>
<evidence type="ECO:0000256" key="3">
    <source>
        <dbReference type="ARBA" id="ARBA00023098"/>
    </source>
</evidence>
<evidence type="ECO:0000313" key="7">
    <source>
        <dbReference type="Proteomes" id="UP000182719"/>
    </source>
</evidence>
<evidence type="ECO:0000313" key="6">
    <source>
        <dbReference type="EMBL" id="SEM86232.1"/>
    </source>
</evidence>
<accession>A0A1H8BTZ9</accession>
<dbReference type="EMBL" id="FOAP01000024">
    <property type="protein sequence ID" value="SEM86232.1"/>
    <property type="molecule type" value="Genomic_DNA"/>
</dbReference>
<dbReference type="InterPro" id="IPR042099">
    <property type="entry name" value="ANL_N_sf"/>
</dbReference>
<keyword evidence="3" id="KW-0443">Lipid metabolism</keyword>
<keyword evidence="7" id="KW-1185">Reference proteome</keyword>
<dbReference type="RefSeq" id="WP_075010381.1">
    <property type="nucleotide sequence ID" value="NZ_FOAP01000024.1"/>
</dbReference>
<dbReference type="OrthoDB" id="9803968at2"/>
<dbReference type="GO" id="GO:0004467">
    <property type="term" value="F:long-chain fatty acid-CoA ligase activity"/>
    <property type="evidence" value="ECO:0007669"/>
    <property type="project" value="UniProtKB-EC"/>
</dbReference>
<dbReference type="Gene3D" id="3.30.300.30">
    <property type="match status" value="1"/>
</dbReference>
<evidence type="ECO:0000256" key="4">
    <source>
        <dbReference type="ARBA" id="ARBA00024484"/>
    </source>
</evidence>
<dbReference type="Gene3D" id="3.40.50.12780">
    <property type="entry name" value="N-terminal domain of ligase-like"/>
    <property type="match status" value="2"/>
</dbReference>
<sequence>MRAESQMISPASGGSEQHLVELLLQQAKNASKVAVSHKKDGRWQEVTWGEVLQQVKELSAGLLAQGVKPGDRVALFANTTLQWVVSDLAISAARAITVPIYGSNTPDECRYILNHSETSFLLVDNDERDSKQIGRLSRIRQRLADCPTVRKVIVFEGPVSGDREVSLAEVMAQGKAAEAAQPGAFEERSRQVAVDDAWGFIYTSGTTGEPKGVILTHGNWAYEARTAQAIGLMEPQDSVMLFLPLAHVFAQVVKAAWLRMSFRLVFAESVDKLLPNLAEARPSVLPSVPRVFEKVYNNVVSNGSAAPGLKGKMFRWAFRLFDEYADARMQGREYSSLQFSLARKLVFSKVRATLDEKLGGNMRLFISGGAPLSGKIAHFFDLLGFKVLEGYGLTETSAPCNVNLPNKIKIGTVGPALPGTELKIAPDGEILVRGPCVMKGYYKNPSATAEALEADGWFHTGDIGELDADRYLRITDRKKDIIVTAGGKNVAPQNIENTLKTFPLISQSMVYGDQRPFLVVLITVAEETARKLLLDKGIQASSYAELGKRPEIRAAVQEILNKVNADQPPYSTLKKFEIMDSDFTQESGELTPTLKVKRKFCSQKYAAIIGKLYEGGKGGD</sequence>
<dbReference type="Pfam" id="PF23562">
    <property type="entry name" value="AMP-binding_C_3"/>
    <property type="match status" value="1"/>
</dbReference>
<evidence type="ECO:0000259" key="5">
    <source>
        <dbReference type="Pfam" id="PF00501"/>
    </source>
</evidence>
<dbReference type="CDD" id="cd05907">
    <property type="entry name" value="VL_LC_FACS_like"/>
    <property type="match status" value="1"/>
</dbReference>
<proteinExistence type="predicted"/>
<evidence type="ECO:0000256" key="1">
    <source>
        <dbReference type="ARBA" id="ARBA00022598"/>
    </source>
</evidence>
<dbReference type="PANTHER" id="PTHR43272:SF32">
    <property type="entry name" value="AMP-DEPENDENT SYNTHETASE_LIGASE DOMAIN-CONTAINING PROTEIN"/>
    <property type="match status" value="1"/>
</dbReference>
<evidence type="ECO:0000256" key="2">
    <source>
        <dbReference type="ARBA" id="ARBA00022832"/>
    </source>
</evidence>
<dbReference type="GO" id="GO:0016020">
    <property type="term" value="C:membrane"/>
    <property type="evidence" value="ECO:0007669"/>
    <property type="project" value="TreeGrafter"/>
</dbReference>
<dbReference type="InterPro" id="IPR000873">
    <property type="entry name" value="AMP-dep_synth/lig_dom"/>
</dbReference>